<dbReference type="NCBIfam" id="TIGR01870">
    <property type="entry name" value="cas_TM1810_Csm2"/>
    <property type="match status" value="1"/>
</dbReference>
<evidence type="ECO:0000256" key="5">
    <source>
        <dbReference type="ARBA" id="ARBA00023118"/>
    </source>
</evidence>
<keyword evidence="5" id="KW-0051">Antiviral defense</keyword>
<name>A0A831LZZ5_9BACT</name>
<dbReference type="Pfam" id="PF03750">
    <property type="entry name" value="Csm2_III-A"/>
    <property type="match status" value="1"/>
</dbReference>
<comment type="function">
    <text evidence="1">This subunit may be involved in monitoring complementarity of crRNA and target RNA.</text>
</comment>
<evidence type="ECO:0000256" key="3">
    <source>
        <dbReference type="ARBA" id="ARBA00016118"/>
    </source>
</evidence>
<dbReference type="AlphaFoldDB" id="A0A831LZZ5"/>
<evidence type="ECO:0000313" key="7">
    <source>
        <dbReference type="EMBL" id="HDR52841.1"/>
    </source>
</evidence>
<protein>
    <recommendedName>
        <fullName evidence="3">CRISPR system Cms protein Csm2</fullName>
    </recommendedName>
    <alternativeName>
        <fullName evidence="6">CRISPR type III A-associated protein Csm2</fullName>
    </alternativeName>
</protein>
<dbReference type="GO" id="GO:0003723">
    <property type="term" value="F:RNA binding"/>
    <property type="evidence" value="ECO:0007669"/>
    <property type="project" value="UniProtKB-KW"/>
</dbReference>
<organism evidence="7">
    <name type="scientific">Mariniphaga anaerophila</name>
    <dbReference type="NCBI Taxonomy" id="1484053"/>
    <lineage>
        <taxon>Bacteria</taxon>
        <taxon>Pseudomonadati</taxon>
        <taxon>Bacteroidota</taxon>
        <taxon>Bacteroidia</taxon>
        <taxon>Marinilabiliales</taxon>
        <taxon>Prolixibacteraceae</taxon>
        <taxon>Mariniphaga</taxon>
    </lineage>
</organism>
<dbReference type="GO" id="GO:0051607">
    <property type="term" value="P:defense response to virus"/>
    <property type="evidence" value="ECO:0007669"/>
    <property type="project" value="UniProtKB-KW"/>
</dbReference>
<keyword evidence="4" id="KW-0694">RNA-binding</keyword>
<evidence type="ECO:0000256" key="6">
    <source>
        <dbReference type="ARBA" id="ARBA00031723"/>
    </source>
</evidence>
<dbReference type="Proteomes" id="UP000886047">
    <property type="component" value="Unassembled WGS sequence"/>
</dbReference>
<gene>
    <name evidence="7" type="primary">csm2</name>
    <name evidence="7" type="ORF">ENN90_14685</name>
</gene>
<evidence type="ECO:0000256" key="2">
    <source>
        <dbReference type="ARBA" id="ARBA00006896"/>
    </source>
</evidence>
<dbReference type="EMBL" id="DSDK01000824">
    <property type="protein sequence ID" value="HDR52841.1"/>
    <property type="molecule type" value="Genomic_DNA"/>
</dbReference>
<comment type="caution">
    <text evidence="7">The sequence shown here is derived from an EMBL/GenBank/DDBJ whole genome shotgun (WGS) entry which is preliminary data.</text>
</comment>
<accession>A0A831LZZ5</accession>
<proteinExistence type="inferred from homology"/>
<dbReference type="InterPro" id="IPR010149">
    <property type="entry name" value="CRISPR-assoc_prot_Csm2_III-A"/>
</dbReference>
<evidence type="ECO:0000256" key="1">
    <source>
        <dbReference type="ARBA" id="ARBA00003640"/>
    </source>
</evidence>
<sequence>MQHQRRDFKKQGGHFDRPDWSSQVKSDWVTYKIDEDAVKFSEKFGNYLANNRLTTSQIRNIYGELKRIQMKGFDEERTSFLLLLPKMAYAAKRNSNEGLNALKKVFDILHKNVKTAEQYNNMMNLMEAILAYHKAFGGKEN</sequence>
<comment type="similarity">
    <text evidence="2">Belongs to the CRISPR-associated Csm2 family.</text>
</comment>
<reference evidence="7" key="1">
    <citation type="journal article" date="2020" name="mSystems">
        <title>Genome- and Community-Level Interaction Insights into Carbon Utilization and Element Cycling Functions of Hydrothermarchaeota in Hydrothermal Sediment.</title>
        <authorList>
            <person name="Zhou Z."/>
            <person name="Liu Y."/>
            <person name="Xu W."/>
            <person name="Pan J."/>
            <person name="Luo Z.H."/>
            <person name="Li M."/>
        </authorList>
    </citation>
    <scope>NUCLEOTIDE SEQUENCE [LARGE SCALE GENOMIC DNA]</scope>
    <source>
        <strain evidence="7">SpSt-1217</strain>
    </source>
</reference>
<evidence type="ECO:0000256" key="4">
    <source>
        <dbReference type="ARBA" id="ARBA00022884"/>
    </source>
</evidence>